<dbReference type="EMBL" id="ABJD02000117">
    <property type="protein sequence ID" value="EDU57677.1"/>
    <property type="molecule type" value="Genomic_DNA"/>
</dbReference>
<comment type="caution">
    <text evidence="1">The sequence shown here is derived from an EMBL/GenBank/DDBJ whole genome shotgun (WGS) entry which is preliminary data.</text>
</comment>
<proteinExistence type="predicted"/>
<dbReference type="Proteomes" id="UP000004506">
    <property type="component" value="Unassembled WGS sequence"/>
</dbReference>
<gene>
    <name evidence="1" type="ORF">PROSTU_04454</name>
</gene>
<organism evidence="1 2">
    <name type="scientific">Providencia stuartii ATCC 25827</name>
    <dbReference type="NCBI Taxonomy" id="471874"/>
    <lineage>
        <taxon>Bacteria</taxon>
        <taxon>Pseudomonadati</taxon>
        <taxon>Pseudomonadota</taxon>
        <taxon>Gammaproteobacteria</taxon>
        <taxon>Enterobacterales</taxon>
        <taxon>Morganellaceae</taxon>
        <taxon>Providencia</taxon>
    </lineage>
</organism>
<accession>A0AA87CP73</accession>
<reference evidence="2" key="2">
    <citation type="submission" date="2008-04" db="EMBL/GenBank/DDBJ databases">
        <title>Draft genome sequence of Providencia stuartii(ATCC 25827).</title>
        <authorList>
            <person name="Sudarsanam P."/>
            <person name="Ley R."/>
            <person name="Guruge J."/>
            <person name="Turnbaugh P.J."/>
            <person name="Mahowald M."/>
            <person name="Liep D."/>
            <person name="Gordon J."/>
        </authorList>
    </citation>
    <scope>NUCLEOTIDE SEQUENCE [LARGE SCALE GENOMIC DNA]</scope>
    <source>
        <strain evidence="2">ATCC 25827</strain>
    </source>
</reference>
<reference evidence="1 2" key="3">
    <citation type="submission" date="2008-05" db="EMBL/GenBank/DDBJ databases">
        <authorList>
            <person name="Fulton L."/>
            <person name="Clifton S."/>
            <person name="Fulton B."/>
            <person name="Xu J."/>
            <person name="Minx P."/>
            <person name="Pepin K.H."/>
            <person name="Johnson M."/>
            <person name="Thiruvilangam P."/>
            <person name="Bhonagiri V."/>
            <person name="Nash W.E."/>
            <person name="Mardis E.R."/>
            <person name="Wilson R.K."/>
        </authorList>
    </citation>
    <scope>NUCLEOTIDE SEQUENCE [LARGE SCALE GENOMIC DNA]</scope>
    <source>
        <strain evidence="1 2">ATCC 25827</strain>
    </source>
</reference>
<reference evidence="2" key="1">
    <citation type="submission" date="2008-04" db="EMBL/GenBank/DDBJ databases">
        <title>Draft genome sequence of Providencia stuartii (ATCC 25827).</title>
        <authorList>
            <person name="Sudarsanam P."/>
            <person name="Ley R."/>
            <person name="Guruge J."/>
            <person name="Turnbaugh P.J."/>
            <person name="Mahowald M."/>
            <person name="Liep D."/>
            <person name="Gordon J."/>
        </authorList>
    </citation>
    <scope>NUCLEOTIDE SEQUENCE [LARGE SCALE GENOMIC DNA]</scope>
    <source>
        <strain evidence="2">ATCC 25827</strain>
    </source>
</reference>
<evidence type="ECO:0000313" key="2">
    <source>
        <dbReference type="Proteomes" id="UP000004506"/>
    </source>
</evidence>
<dbReference type="RefSeq" id="WP_004916528.1">
    <property type="nucleotide sequence ID" value="NZ_DS607648.1"/>
</dbReference>
<name>A0AA87CP73_PROST</name>
<dbReference type="AlphaFoldDB" id="A0AA87CP73"/>
<evidence type="ECO:0000313" key="1">
    <source>
        <dbReference type="EMBL" id="EDU57677.1"/>
    </source>
</evidence>
<protein>
    <submittedName>
        <fullName evidence="1">Uncharacterized protein</fullName>
    </submittedName>
</protein>
<sequence length="67" mass="7535">MYDALDPKRNPEQAALQVVIELIRAERIAAPQSNGERVIKIFDDLNAHFKSLSALPPVDFEPDESPF</sequence>